<protein>
    <recommendedName>
        <fullName evidence="6">Mid2 domain-containing protein</fullName>
    </recommendedName>
</protein>
<feature type="region of interest" description="Disordered" evidence="1">
    <location>
        <begin position="18"/>
        <end position="92"/>
    </location>
</feature>
<feature type="region of interest" description="Disordered" evidence="1">
    <location>
        <begin position="287"/>
        <end position="349"/>
    </location>
</feature>
<keyword evidence="2" id="KW-1133">Transmembrane helix</keyword>
<feature type="compositionally biased region" description="Low complexity" evidence="1">
    <location>
        <begin position="27"/>
        <end position="38"/>
    </location>
</feature>
<organism evidence="4 5">
    <name type="scientific">Rhizodiscina lignyota</name>
    <dbReference type="NCBI Taxonomy" id="1504668"/>
    <lineage>
        <taxon>Eukaryota</taxon>
        <taxon>Fungi</taxon>
        <taxon>Dikarya</taxon>
        <taxon>Ascomycota</taxon>
        <taxon>Pezizomycotina</taxon>
        <taxon>Dothideomycetes</taxon>
        <taxon>Pleosporomycetidae</taxon>
        <taxon>Aulographales</taxon>
        <taxon>Rhizodiscinaceae</taxon>
        <taxon>Rhizodiscina</taxon>
    </lineage>
</organism>
<evidence type="ECO:0008006" key="6">
    <source>
        <dbReference type="Google" id="ProtNLM"/>
    </source>
</evidence>
<feature type="chain" id="PRO_5040329159" description="Mid2 domain-containing protein" evidence="3">
    <location>
        <begin position="19"/>
        <end position="363"/>
    </location>
</feature>
<dbReference type="EMBL" id="ML978125">
    <property type="protein sequence ID" value="KAF2099936.1"/>
    <property type="molecule type" value="Genomic_DNA"/>
</dbReference>
<feature type="compositionally biased region" description="Low complexity" evidence="1">
    <location>
        <begin position="68"/>
        <end position="90"/>
    </location>
</feature>
<feature type="compositionally biased region" description="Polar residues" evidence="1">
    <location>
        <begin position="41"/>
        <end position="62"/>
    </location>
</feature>
<keyword evidence="3" id="KW-0732">Signal</keyword>
<sequence length="363" mass="39282">MRVSLLFTAACLSSAIQANPVEKRDSSPSTSESTSKPTAALVQTTISGKATTVDVSVPTTTAEDGKPTDSSSPTTSSSTTSTGGPLPASSYFPQCNKPTTGPFCLPENSTTVYIGDTYYVTWDPASFTANSSITVILQYLNNTNTQAWSSERIPNEIGYATITMKKEFLGSSINTSNNLTFVASEFDSAADKKASFFDGPNILLTNKPVEHLQPPPPTKVPNKLGLLVGLPVSLGFCALVVFGLCLGMRKQRMIGLGNIMSRRRGYVSRKSRRQRLGMKKGNIRLEEREMYPGQEYRDEDEISPAPVRNFSHSPAIRIDKSHAGDDVSLGSLVSEDENGTRQQRAGNAFRQEINKQQAAGKGY</sequence>
<dbReference type="InterPro" id="IPR028000">
    <property type="entry name" value="Pma1"/>
</dbReference>
<evidence type="ECO:0000313" key="4">
    <source>
        <dbReference type="EMBL" id="KAF2099936.1"/>
    </source>
</evidence>
<accession>A0A9P4IDP1</accession>
<reference evidence="4" key="1">
    <citation type="journal article" date="2020" name="Stud. Mycol.">
        <title>101 Dothideomycetes genomes: a test case for predicting lifestyles and emergence of pathogens.</title>
        <authorList>
            <person name="Haridas S."/>
            <person name="Albert R."/>
            <person name="Binder M."/>
            <person name="Bloem J."/>
            <person name="Labutti K."/>
            <person name="Salamov A."/>
            <person name="Andreopoulos B."/>
            <person name="Baker S."/>
            <person name="Barry K."/>
            <person name="Bills G."/>
            <person name="Bluhm B."/>
            <person name="Cannon C."/>
            <person name="Castanera R."/>
            <person name="Culley D."/>
            <person name="Daum C."/>
            <person name="Ezra D."/>
            <person name="Gonzalez J."/>
            <person name="Henrissat B."/>
            <person name="Kuo A."/>
            <person name="Liang C."/>
            <person name="Lipzen A."/>
            <person name="Lutzoni F."/>
            <person name="Magnuson J."/>
            <person name="Mondo S."/>
            <person name="Nolan M."/>
            <person name="Ohm R."/>
            <person name="Pangilinan J."/>
            <person name="Park H.-J."/>
            <person name="Ramirez L."/>
            <person name="Alfaro M."/>
            <person name="Sun H."/>
            <person name="Tritt A."/>
            <person name="Yoshinaga Y."/>
            <person name="Zwiers L.-H."/>
            <person name="Turgeon B."/>
            <person name="Goodwin S."/>
            <person name="Spatafora J."/>
            <person name="Crous P."/>
            <person name="Grigoriev I."/>
        </authorList>
    </citation>
    <scope>NUCLEOTIDE SEQUENCE</scope>
    <source>
        <strain evidence="4">CBS 133067</strain>
    </source>
</reference>
<evidence type="ECO:0000256" key="1">
    <source>
        <dbReference type="SAM" id="MobiDB-lite"/>
    </source>
</evidence>
<dbReference type="AlphaFoldDB" id="A0A9P4IDP1"/>
<evidence type="ECO:0000256" key="2">
    <source>
        <dbReference type="SAM" id="Phobius"/>
    </source>
</evidence>
<name>A0A9P4IDP1_9PEZI</name>
<evidence type="ECO:0000313" key="5">
    <source>
        <dbReference type="Proteomes" id="UP000799772"/>
    </source>
</evidence>
<dbReference type="Proteomes" id="UP000799772">
    <property type="component" value="Unassembled WGS sequence"/>
</dbReference>
<comment type="caution">
    <text evidence="4">The sequence shown here is derived from an EMBL/GenBank/DDBJ whole genome shotgun (WGS) entry which is preliminary data.</text>
</comment>
<feature type="signal peptide" evidence="3">
    <location>
        <begin position="1"/>
        <end position="18"/>
    </location>
</feature>
<gene>
    <name evidence="4" type="ORF">NA57DRAFT_75438</name>
</gene>
<keyword evidence="5" id="KW-1185">Reference proteome</keyword>
<keyword evidence="2" id="KW-0812">Transmembrane</keyword>
<dbReference type="Pfam" id="PF14610">
    <property type="entry name" value="Psg1"/>
    <property type="match status" value="1"/>
</dbReference>
<feature type="transmembrane region" description="Helical" evidence="2">
    <location>
        <begin position="224"/>
        <end position="246"/>
    </location>
</feature>
<evidence type="ECO:0000256" key="3">
    <source>
        <dbReference type="SAM" id="SignalP"/>
    </source>
</evidence>
<proteinExistence type="predicted"/>
<dbReference type="OrthoDB" id="4084551at2759"/>
<keyword evidence="2" id="KW-0472">Membrane</keyword>